<dbReference type="OrthoDB" id="630188at2759"/>
<accession>A0A9W9D2K5</accession>
<dbReference type="SUPFAM" id="SSF56300">
    <property type="entry name" value="Metallo-dependent phosphatases"/>
    <property type="match status" value="1"/>
</dbReference>
<dbReference type="PANTHER" id="PTHR12905">
    <property type="entry name" value="METALLOPHOSPHOESTERASE"/>
    <property type="match status" value="1"/>
</dbReference>
<evidence type="ECO:0000313" key="3">
    <source>
        <dbReference type="Proteomes" id="UP001140453"/>
    </source>
</evidence>
<name>A0A9W9D2K5_9PEZI</name>
<dbReference type="InterPro" id="IPR029052">
    <property type="entry name" value="Metallo-depent_PP-like"/>
</dbReference>
<dbReference type="Gene3D" id="3.60.21.10">
    <property type="match status" value="1"/>
</dbReference>
<feature type="domain" description="Calcineurin-like phosphoesterase" evidence="1">
    <location>
        <begin position="79"/>
        <end position="219"/>
    </location>
</feature>
<dbReference type="GO" id="GO:0016787">
    <property type="term" value="F:hydrolase activity"/>
    <property type="evidence" value="ECO:0007669"/>
    <property type="project" value="InterPro"/>
</dbReference>
<evidence type="ECO:0000313" key="2">
    <source>
        <dbReference type="EMBL" id="KAJ4397175.1"/>
    </source>
</evidence>
<keyword evidence="3" id="KW-1185">Reference proteome</keyword>
<proteinExistence type="predicted"/>
<dbReference type="InterPro" id="IPR004843">
    <property type="entry name" value="Calcineurin-like_PHP"/>
</dbReference>
<dbReference type="EMBL" id="JAPEVB010000001">
    <property type="protein sequence ID" value="KAJ4397175.1"/>
    <property type="molecule type" value="Genomic_DNA"/>
</dbReference>
<dbReference type="PANTHER" id="PTHR12905:SF18">
    <property type="entry name" value="ESTER HYDROLASE, PUTATIVE (AFU_ORTHOLOGUE AFUA_4G03130)-RELATED"/>
    <property type="match status" value="1"/>
</dbReference>
<dbReference type="Pfam" id="PF00149">
    <property type="entry name" value="Metallophos"/>
    <property type="match status" value="1"/>
</dbReference>
<dbReference type="InterPro" id="IPR051693">
    <property type="entry name" value="UPF0046_metallophosphoest"/>
</dbReference>
<reference evidence="2" key="1">
    <citation type="submission" date="2022-10" db="EMBL/GenBank/DDBJ databases">
        <title>Tapping the CABI collections for fungal endophytes: first genome assemblies for Collariella, Neodidymelliopsis, Ascochyta clinopodiicola, Didymella pomorum, Didymosphaeria variabile, Neocosmospora piperis and Neocucurbitaria cava.</title>
        <authorList>
            <person name="Hill R."/>
        </authorList>
    </citation>
    <scope>NUCLEOTIDE SEQUENCE</scope>
    <source>
        <strain evidence="2">IMI 355082</strain>
    </source>
</reference>
<dbReference type="AlphaFoldDB" id="A0A9W9D2K5"/>
<protein>
    <recommendedName>
        <fullName evidence="1">Calcineurin-like phosphoesterase domain-containing protein</fullName>
    </recommendedName>
</protein>
<dbReference type="Proteomes" id="UP001140453">
    <property type="component" value="Unassembled WGS sequence"/>
</dbReference>
<sequence length="234" mass="26250">MTGETISRPFIRSPARPWSHRIATKLFRACRRWQLGDNEGMLEQQHPVVIASSQHNDDRASPIKLVCVSDTHNSKPELPEGDILVHAGDMSQYGTFDEIQAQLSWLAAQTHKHKIVVAGNHDLLLDKAFVEAHPDRELDCHPGKRRADLNWGDIQYLQHSSVRVKVVSGTTSRVLHIFGSPWTPRMGSWAFQYEPNSSFTWKGAIPRDADVIVVHGPPAEHLDDGGKGCKDLLF</sequence>
<evidence type="ECO:0000259" key="1">
    <source>
        <dbReference type="Pfam" id="PF00149"/>
    </source>
</evidence>
<gene>
    <name evidence="2" type="ORF">N0V93_001399</name>
</gene>
<comment type="caution">
    <text evidence="2">The sequence shown here is derived from an EMBL/GenBank/DDBJ whole genome shotgun (WGS) entry which is preliminary data.</text>
</comment>
<organism evidence="2 3">
    <name type="scientific">Gnomoniopsis smithogilvyi</name>
    <dbReference type="NCBI Taxonomy" id="1191159"/>
    <lineage>
        <taxon>Eukaryota</taxon>
        <taxon>Fungi</taxon>
        <taxon>Dikarya</taxon>
        <taxon>Ascomycota</taxon>
        <taxon>Pezizomycotina</taxon>
        <taxon>Sordariomycetes</taxon>
        <taxon>Sordariomycetidae</taxon>
        <taxon>Diaporthales</taxon>
        <taxon>Gnomoniaceae</taxon>
        <taxon>Gnomoniopsis</taxon>
    </lineage>
</organism>